<accession>A0ABW9L5B0</accession>
<gene>
    <name evidence="1" type="ORF">ACK4CT_03030</name>
</gene>
<reference evidence="1 2" key="1">
    <citation type="submission" date="2024-12" db="EMBL/GenBank/DDBJ databases">
        <title>The coexistence of Mycolicibacterium septicum and Mycolicibacterium nivoides in clinical samples.</title>
        <authorList>
            <person name="Wang C."/>
            <person name="Feng Y."/>
            <person name="Zong Z."/>
        </authorList>
    </citation>
    <scope>NUCLEOTIDE SEQUENCE [LARGE SCALE GENOMIC DNA]</scope>
    <source>
        <strain evidence="1 2">120309</strain>
    </source>
</reference>
<comment type="caution">
    <text evidence="1">The sequence shown here is derived from an EMBL/GenBank/DDBJ whole genome shotgun (WGS) entry which is preliminary data.</text>
</comment>
<protein>
    <submittedName>
        <fullName evidence="1">Helix-turn-helix transcriptional regulator</fullName>
    </submittedName>
</protein>
<keyword evidence="2" id="KW-1185">Reference proteome</keyword>
<dbReference type="InterPro" id="IPR036390">
    <property type="entry name" value="WH_DNA-bd_sf"/>
</dbReference>
<dbReference type="Gene3D" id="1.10.10.10">
    <property type="entry name" value="Winged helix-like DNA-binding domain superfamily/Winged helix DNA-binding domain"/>
    <property type="match status" value="1"/>
</dbReference>
<evidence type="ECO:0000313" key="1">
    <source>
        <dbReference type="EMBL" id="MFN6542147.1"/>
    </source>
</evidence>
<dbReference type="Pfam" id="PF12840">
    <property type="entry name" value="HTH_20"/>
    <property type="match status" value="1"/>
</dbReference>
<dbReference type="EMBL" id="JBKBDD010000001">
    <property type="protein sequence ID" value="MFN6542147.1"/>
    <property type="molecule type" value="Genomic_DNA"/>
</dbReference>
<sequence length="214" mass="23292">MVTAVGKRRVDVLSTLKVSAAPMTIAQIASELAVHANTVRFHLEHLEAAGQVERVQPHHRGPGRPPQLYRAVRRMDPAGPTHYRMLAEILANGLAADDDPAAKAREVGRAWGRTMPRPAADSPVDALVQTLRDIGFAPEPPEPPEPPEDDQLRLRHCPFLELAQTRAAVVCPIHLGLMQGALEGWHAPVAVERLDAFVEPDLCVARLGPKGDSR</sequence>
<dbReference type="Proteomes" id="UP001635816">
    <property type="component" value="Unassembled WGS sequence"/>
</dbReference>
<proteinExistence type="predicted"/>
<name>A0ABW9L5B0_9MYCO</name>
<dbReference type="InterPro" id="IPR036388">
    <property type="entry name" value="WH-like_DNA-bd_sf"/>
</dbReference>
<evidence type="ECO:0000313" key="2">
    <source>
        <dbReference type="Proteomes" id="UP001635816"/>
    </source>
</evidence>
<organism evidence="1 2">
    <name type="scientific">Mycolicibacterium nivoides</name>
    <dbReference type="NCBI Taxonomy" id="2487344"/>
    <lineage>
        <taxon>Bacteria</taxon>
        <taxon>Bacillati</taxon>
        <taxon>Actinomycetota</taxon>
        <taxon>Actinomycetes</taxon>
        <taxon>Mycobacteriales</taxon>
        <taxon>Mycobacteriaceae</taxon>
        <taxon>Mycolicibacterium</taxon>
    </lineage>
</organism>
<dbReference type="SUPFAM" id="SSF46785">
    <property type="entry name" value="Winged helix' DNA-binding domain"/>
    <property type="match status" value="1"/>
</dbReference>
<dbReference type="RefSeq" id="WP_409542556.1">
    <property type="nucleotide sequence ID" value="NZ_JBKBDD010000001.1"/>
</dbReference>